<protein>
    <submittedName>
        <fullName evidence="1">HAD-IA family hydrolase</fullName>
    </submittedName>
</protein>
<dbReference type="PANTHER" id="PTHR43434">
    <property type="entry name" value="PHOSPHOGLYCOLATE PHOSPHATASE"/>
    <property type="match status" value="1"/>
</dbReference>
<dbReference type="InterPro" id="IPR050155">
    <property type="entry name" value="HAD-like_hydrolase_sf"/>
</dbReference>
<dbReference type="EMBL" id="JAAZNV010000014">
    <property type="protein sequence ID" value="NMB91987.1"/>
    <property type="molecule type" value="Genomic_DNA"/>
</dbReference>
<accession>A0A7X9HT24</accession>
<dbReference type="InterPro" id="IPR041492">
    <property type="entry name" value="HAD_2"/>
</dbReference>
<dbReference type="AlphaFoldDB" id="A0A7X9HT24"/>
<dbReference type="GO" id="GO:0006281">
    <property type="term" value="P:DNA repair"/>
    <property type="evidence" value="ECO:0007669"/>
    <property type="project" value="TreeGrafter"/>
</dbReference>
<dbReference type="InterPro" id="IPR023214">
    <property type="entry name" value="HAD_sf"/>
</dbReference>
<gene>
    <name evidence="1" type="ORF">GYA37_04090</name>
</gene>
<evidence type="ECO:0000313" key="1">
    <source>
        <dbReference type="EMBL" id="NMB91987.1"/>
    </source>
</evidence>
<dbReference type="InterPro" id="IPR023198">
    <property type="entry name" value="PGP-like_dom2"/>
</dbReference>
<dbReference type="Gene3D" id="1.10.150.240">
    <property type="entry name" value="Putative phosphatase, domain 2"/>
    <property type="match status" value="1"/>
</dbReference>
<dbReference type="InterPro" id="IPR006439">
    <property type="entry name" value="HAD-SF_hydro_IA"/>
</dbReference>
<dbReference type="NCBIfam" id="TIGR01549">
    <property type="entry name" value="HAD-SF-IA-v1"/>
    <property type="match status" value="1"/>
</dbReference>
<keyword evidence="1" id="KW-0378">Hydrolase</keyword>
<proteinExistence type="predicted"/>
<dbReference type="InterPro" id="IPR036412">
    <property type="entry name" value="HAD-like_sf"/>
</dbReference>
<dbReference type="Pfam" id="PF13419">
    <property type="entry name" value="HAD_2"/>
    <property type="match status" value="1"/>
</dbReference>
<reference evidence="1 2" key="1">
    <citation type="journal article" date="2020" name="Biotechnol. Biofuels">
        <title>New insights from the biogas microbiome by comprehensive genome-resolved metagenomics of nearly 1600 species originating from multiple anaerobic digesters.</title>
        <authorList>
            <person name="Campanaro S."/>
            <person name="Treu L."/>
            <person name="Rodriguez-R L.M."/>
            <person name="Kovalovszki A."/>
            <person name="Ziels R.M."/>
            <person name="Maus I."/>
            <person name="Zhu X."/>
            <person name="Kougias P.G."/>
            <person name="Basile A."/>
            <person name="Luo G."/>
            <person name="Schluter A."/>
            <person name="Konstantinidis K.T."/>
            <person name="Angelidaki I."/>
        </authorList>
    </citation>
    <scope>NUCLEOTIDE SEQUENCE [LARGE SCALE GENOMIC DNA]</scope>
    <source>
        <strain evidence="1">AS27yjCOA_202</strain>
    </source>
</reference>
<dbReference type="Gene3D" id="3.40.50.1000">
    <property type="entry name" value="HAD superfamily/HAD-like"/>
    <property type="match status" value="1"/>
</dbReference>
<dbReference type="SFLD" id="SFLDS00003">
    <property type="entry name" value="Haloacid_Dehalogenase"/>
    <property type="match status" value="1"/>
</dbReference>
<dbReference type="Proteomes" id="UP000590542">
    <property type="component" value="Unassembled WGS sequence"/>
</dbReference>
<organism evidence="1 2">
    <name type="scientific">candidate division WWE3 bacterium</name>
    <dbReference type="NCBI Taxonomy" id="2053526"/>
    <lineage>
        <taxon>Bacteria</taxon>
        <taxon>Katanobacteria</taxon>
    </lineage>
</organism>
<name>A0A7X9HT24_UNCKA</name>
<dbReference type="SFLD" id="SFLDG01129">
    <property type="entry name" value="C1.5:_HAD__Beta-PGM__Phosphata"/>
    <property type="match status" value="1"/>
</dbReference>
<dbReference type="PANTHER" id="PTHR43434:SF13">
    <property type="entry name" value="PHOSPHOGLYCOLATE PHOSPHATASE"/>
    <property type="match status" value="1"/>
</dbReference>
<dbReference type="GO" id="GO:0008967">
    <property type="term" value="F:phosphoglycolate phosphatase activity"/>
    <property type="evidence" value="ECO:0007669"/>
    <property type="project" value="TreeGrafter"/>
</dbReference>
<comment type="caution">
    <text evidence="1">The sequence shown here is derived from an EMBL/GenBank/DDBJ whole genome shotgun (WGS) entry which is preliminary data.</text>
</comment>
<sequence length="207" mass="24102">MSKILIFDFDGTLADTLSYSVNYAYEFNRKRKLLSKEKINFEEFRKMGLYDFVATLGIRKRDLFWFLFQIQRKMHKELKNISTFKGLPGILEELSSRNIKMGIATSNSKRNVLKFLEKNNLNYFDFIYSTVNYLGKDKLLKKAIKKCKANKDDVIYIGDEIRDINAARSSGVKIASVAWGYNLESVLSSNNPDYIIYQPKDLLKLLD</sequence>
<evidence type="ECO:0000313" key="2">
    <source>
        <dbReference type="Proteomes" id="UP000590542"/>
    </source>
</evidence>
<dbReference type="GO" id="GO:0005829">
    <property type="term" value="C:cytosol"/>
    <property type="evidence" value="ECO:0007669"/>
    <property type="project" value="TreeGrafter"/>
</dbReference>
<dbReference type="SUPFAM" id="SSF56784">
    <property type="entry name" value="HAD-like"/>
    <property type="match status" value="1"/>
</dbReference>